<protein>
    <recommendedName>
        <fullName evidence="1">Reverse transcriptase zinc-binding domain-containing protein</fullName>
    </recommendedName>
</protein>
<keyword evidence="3" id="KW-1185">Reference proteome</keyword>
<dbReference type="Proteomes" id="UP001180020">
    <property type="component" value="Unassembled WGS sequence"/>
</dbReference>
<comment type="caution">
    <text evidence="2">The sequence shown here is derived from an EMBL/GenBank/DDBJ whole genome shotgun (WGS) entry which is preliminary data.</text>
</comment>
<evidence type="ECO:0000313" key="2">
    <source>
        <dbReference type="EMBL" id="KAK1324441.1"/>
    </source>
</evidence>
<feature type="domain" description="Reverse transcriptase zinc-binding" evidence="1">
    <location>
        <begin position="22"/>
        <end position="79"/>
    </location>
</feature>
<gene>
    <name evidence="2" type="ORF">QJS10_CPA01g01546</name>
</gene>
<proteinExistence type="predicted"/>
<dbReference type="AlphaFoldDB" id="A0AAV9FEH9"/>
<dbReference type="Pfam" id="PF13966">
    <property type="entry name" value="zf-RVT"/>
    <property type="match status" value="1"/>
</dbReference>
<dbReference type="InterPro" id="IPR026960">
    <property type="entry name" value="RVT-Znf"/>
</dbReference>
<name>A0AAV9FEH9_ACOCL</name>
<reference evidence="2" key="1">
    <citation type="journal article" date="2023" name="Nat. Commun.">
        <title>Diploid and tetraploid genomes of Acorus and the evolution of monocots.</title>
        <authorList>
            <person name="Ma L."/>
            <person name="Liu K.W."/>
            <person name="Li Z."/>
            <person name="Hsiao Y.Y."/>
            <person name="Qi Y."/>
            <person name="Fu T."/>
            <person name="Tang G.D."/>
            <person name="Zhang D."/>
            <person name="Sun W.H."/>
            <person name="Liu D.K."/>
            <person name="Li Y."/>
            <person name="Chen G.Z."/>
            <person name="Liu X.D."/>
            <person name="Liao X.Y."/>
            <person name="Jiang Y.T."/>
            <person name="Yu X."/>
            <person name="Hao Y."/>
            <person name="Huang J."/>
            <person name="Zhao X.W."/>
            <person name="Ke S."/>
            <person name="Chen Y.Y."/>
            <person name="Wu W.L."/>
            <person name="Hsu J.L."/>
            <person name="Lin Y.F."/>
            <person name="Huang M.D."/>
            <person name="Li C.Y."/>
            <person name="Huang L."/>
            <person name="Wang Z.W."/>
            <person name="Zhao X."/>
            <person name="Zhong W.Y."/>
            <person name="Peng D.H."/>
            <person name="Ahmad S."/>
            <person name="Lan S."/>
            <person name="Zhang J.S."/>
            <person name="Tsai W.C."/>
            <person name="Van de Peer Y."/>
            <person name="Liu Z.J."/>
        </authorList>
    </citation>
    <scope>NUCLEOTIDE SEQUENCE</scope>
    <source>
        <strain evidence="2">CP</strain>
    </source>
</reference>
<organism evidence="2 3">
    <name type="scientific">Acorus calamus</name>
    <name type="common">Sweet flag</name>
    <dbReference type="NCBI Taxonomy" id="4465"/>
    <lineage>
        <taxon>Eukaryota</taxon>
        <taxon>Viridiplantae</taxon>
        <taxon>Streptophyta</taxon>
        <taxon>Embryophyta</taxon>
        <taxon>Tracheophyta</taxon>
        <taxon>Spermatophyta</taxon>
        <taxon>Magnoliopsida</taxon>
        <taxon>Liliopsida</taxon>
        <taxon>Acoraceae</taxon>
        <taxon>Acorus</taxon>
    </lineage>
</organism>
<accession>A0AAV9FEH9</accession>
<dbReference type="EMBL" id="JAUJYO010000001">
    <property type="protein sequence ID" value="KAK1324441.1"/>
    <property type="molecule type" value="Genomic_DNA"/>
</dbReference>
<evidence type="ECO:0000313" key="3">
    <source>
        <dbReference type="Proteomes" id="UP001180020"/>
    </source>
</evidence>
<evidence type="ECO:0000259" key="1">
    <source>
        <dbReference type="Pfam" id="PF13966"/>
    </source>
</evidence>
<reference evidence="2" key="2">
    <citation type="submission" date="2023-06" db="EMBL/GenBank/DDBJ databases">
        <authorList>
            <person name="Ma L."/>
            <person name="Liu K.-W."/>
            <person name="Li Z."/>
            <person name="Hsiao Y.-Y."/>
            <person name="Qi Y."/>
            <person name="Fu T."/>
            <person name="Tang G."/>
            <person name="Zhang D."/>
            <person name="Sun W.-H."/>
            <person name="Liu D.-K."/>
            <person name="Li Y."/>
            <person name="Chen G.-Z."/>
            <person name="Liu X.-D."/>
            <person name="Liao X.-Y."/>
            <person name="Jiang Y.-T."/>
            <person name="Yu X."/>
            <person name="Hao Y."/>
            <person name="Huang J."/>
            <person name="Zhao X.-W."/>
            <person name="Ke S."/>
            <person name="Chen Y.-Y."/>
            <person name="Wu W.-L."/>
            <person name="Hsu J.-L."/>
            <person name="Lin Y.-F."/>
            <person name="Huang M.-D."/>
            <person name="Li C.-Y."/>
            <person name="Huang L."/>
            <person name="Wang Z.-W."/>
            <person name="Zhao X."/>
            <person name="Zhong W.-Y."/>
            <person name="Peng D.-H."/>
            <person name="Ahmad S."/>
            <person name="Lan S."/>
            <person name="Zhang J.-S."/>
            <person name="Tsai W.-C."/>
            <person name="Van De Peer Y."/>
            <person name="Liu Z.-J."/>
        </authorList>
    </citation>
    <scope>NUCLEOTIDE SEQUENCE</scope>
    <source>
        <strain evidence="2">CP</strain>
        <tissue evidence="2">Leaves</tissue>
    </source>
</reference>
<sequence length="141" mass="16115">MEVGGKGSDILIWTGNRTGTVTCSSAWQIVRKKNPVIDWTMAIWSSVVPPRWSFLCWQAGLKKLPTLVRLQKWGIVMSDRFNGYEMEDSSSPLAEALAYASKPDTPFIQRRFKAVKRPNAPHIREQMLKEAKPTLITMIWH</sequence>